<organism evidence="2 3">
    <name type="scientific">Periplaneta americana</name>
    <name type="common">American cockroach</name>
    <name type="synonym">Blatta americana</name>
    <dbReference type="NCBI Taxonomy" id="6978"/>
    <lineage>
        <taxon>Eukaryota</taxon>
        <taxon>Metazoa</taxon>
        <taxon>Ecdysozoa</taxon>
        <taxon>Arthropoda</taxon>
        <taxon>Hexapoda</taxon>
        <taxon>Insecta</taxon>
        <taxon>Pterygota</taxon>
        <taxon>Neoptera</taxon>
        <taxon>Polyneoptera</taxon>
        <taxon>Dictyoptera</taxon>
        <taxon>Blattodea</taxon>
        <taxon>Blattoidea</taxon>
        <taxon>Blattidae</taxon>
        <taxon>Blattinae</taxon>
        <taxon>Periplaneta</taxon>
    </lineage>
</organism>
<evidence type="ECO:0000256" key="1">
    <source>
        <dbReference type="SAM" id="MobiDB-lite"/>
    </source>
</evidence>
<reference evidence="2 3" key="1">
    <citation type="journal article" date="2022" name="Allergy">
        <title>Genome assembly and annotation of Periplaneta americana reveal a comprehensive cockroach allergen profile.</title>
        <authorList>
            <person name="Wang L."/>
            <person name="Xiong Q."/>
            <person name="Saelim N."/>
            <person name="Wang L."/>
            <person name="Nong W."/>
            <person name="Wan A.T."/>
            <person name="Shi M."/>
            <person name="Liu X."/>
            <person name="Cao Q."/>
            <person name="Hui J.H.L."/>
            <person name="Sookrung N."/>
            <person name="Leung T.F."/>
            <person name="Tungtrongchitr A."/>
            <person name="Tsui S.K.W."/>
        </authorList>
    </citation>
    <scope>NUCLEOTIDE SEQUENCE [LARGE SCALE GENOMIC DNA]</scope>
    <source>
        <strain evidence="2">PWHHKU_190912</strain>
    </source>
</reference>
<sequence>MSSLCEGSNEPPGSLKAKASPSFEATTATSARCVLLASRDKHRQVVQLHPHTAEHIPVNTSYSRTDPILQVIKNNWQGWYINLIFNKPSLEKKSQGVKSGDSGGQRMRHRSLLEAHPTQR</sequence>
<gene>
    <name evidence="2" type="ORF">ANN_10470</name>
</gene>
<evidence type="ECO:0000313" key="3">
    <source>
        <dbReference type="Proteomes" id="UP001148838"/>
    </source>
</evidence>
<evidence type="ECO:0000313" key="2">
    <source>
        <dbReference type="EMBL" id="KAJ4448454.1"/>
    </source>
</evidence>
<feature type="region of interest" description="Disordered" evidence="1">
    <location>
        <begin position="1"/>
        <end position="24"/>
    </location>
</feature>
<comment type="caution">
    <text evidence="2">The sequence shown here is derived from an EMBL/GenBank/DDBJ whole genome shotgun (WGS) entry which is preliminary data.</text>
</comment>
<name>A0ABQ8TPF5_PERAM</name>
<accession>A0ABQ8TPF5</accession>
<protein>
    <submittedName>
        <fullName evidence="2">Uncharacterized protein</fullName>
    </submittedName>
</protein>
<feature type="region of interest" description="Disordered" evidence="1">
    <location>
        <begin position="91"/>
        <end position="120"/>
    </location>
</feature>
<proteinExistence type="predicted"/>
<dbReference type="Proteomes" id="UP001148838">
    <property type="component" value="Unassembled WGS sequence"/>
</dbReference>
<keyword evidence="3" id="KW-1185">Reference proteome</keyword>
<dbReference type="EMBL" id="JAJSOF020000005">
    <property type="protein sequence ID" value="KAJ4448454.1"/>
    <property type="molecule type" value="Genomic_DNA"/>
</dbReference>